<dbReference type="EMBL" id="FNEJ01000007">
    <property type="protein sequence ID" value="SDI62886.1"/>
    <property type="molecule type" value="Genomic_DNA"/>
</dbReference>
<dbReference type="RefSeq" id="WP_165616786.1">
    <property type="nucleotide sequence ID" value="NZ_FNEJ01000007.1"/>
</dbReference>
<keyword evidence="1" id="KW-0378">Hydrolase</keyword>
<sequence>MIWEEYLSAADKDRLAQTGLTGPEGLGSRPALVVIDVSWGFAGDQPGEDILDSIRRWPNSCGAESWQAIDRIAALCMAARARDVPVLYSTGRARGDAWDLGSWGWKNSRTAEQVPATPQDRDANEIVTPLLPETRDIMVYKRKPSAFFGAPTATHLRRLGCDSVLLTGTTTSGCVRASAVDAYSHGFRVAAIADGCFDRAQASHAIALFDIAMRYGAVIDSDAALDHLDSLTTPAARALPR</sequence>
<dbReference type="STRING" id="555512.SAMN04487993_1007171"/>
<dbReference type="PANTHER" id="PTHR43540">
    <property type="entry name" value="PEROXYUREIDOACRYLATE/UREIDOACRYLATE AMIDOHYDROLASE-RELATED"/>
    <property type="match status" value="1"/>
</dbReference>
<gene>
    <name evidence="3" type="ORF">SAMN04487993_1007171</name>
</gene>
<dbReference type="Pfam" id="PF00857">
    <property type="entry name" value="Isochorismatase"/>
    <property type="match status" value="1"/>
</dbReference>
<evidence type="ECO:0000256" key="1">
    <source>
        <dbReference type="ARBA" id="ARBA00022801"/>
    </source>
</evidence>
<dbReference type="InterPro" id="IPR036380">
    <property type="entry name" value="Isochorismatase-like_sf"/>
</dbReference>
<keyword evidence="4" id="KW-1185">Reference proteome</keyword>
<dbReference type="Proteomes" id="UP000199093">
    <property type="component" value="Unassembled WGS sequence"/>
</dbReference>
<dbReference type="GO" id="GO:0016787">
    <property type="term" value="F:hydrolase activity"/>
    <property type="evidence" value="ECO:0007669"/>
    <property type="project" value="UniProtKB-KW"/>
</dbReference>
<evidence type="ECO:0000259" key="2">
    <source>
        <dbReference type="Pfam" id="PF00857"/>
    </source>
</evidence>
<dbReference type="Gene3D" id="3.40.50.850">
    <property type="entry name" value="Isochorismatase-like"/>
    <property type="match status" value="1"/>
</dbReference>
<dbReference type="InterPro" id="IPR000868">
    <property type="entry name" value="Isochorismatase-like_dom"/>
</dbReference>
<feature type="domain" description="Isochorismatase-like" evidence="2">
    <location>
        <begin position="31"/>
        <end position="222"/>
    </location>
</feature>
<name>A0A1G8M4K6_9RHOB</name>
<proteinExistence type="predicted"/>
<evidence type="ECO:0000313" key="4">
    <source>
        <dbReference type="Proteomes" id="UP000199093"/>
    </source>
</evidence>
<protein>
    <submittedName>
        <fullName evidence="3">Nicotinamidase-related amidase</fullName>
    </submittedName>
</protein>
<dbReference type="InterPro" id="IPR050272">
    <property type="entry name" value="Isochorismatase-like_hydrls"/>
</dbReference>
<dbReference type="SUPFAM" id="SSF52499">
    <property type="entry name" value="Isochorismatase-like hydrolases"/>
    <property type="match status" value="1"/>
</dbReference>
<reference evidence="3 4" key="1">
    <citation type="submission" date="2016-10" db="EMBL/GenBank/DDBJ databases">
        <authorList>
            <person name="de Groot N.N."/>
        </authorList>
    </citation>
    <scope>NUCLEOTIDE SEQUENCE [LARGE SCALE GENOMIC DNA]</scope>
    <source>
        <strain evidence="3 4">DSM 26424</strain>
    </source>
</reference>
<dbReference type="AlphaFoldDB" id="A0A1G8M4K6"/>
<accession>A0A1G8M4K6</accession>
<organism evidence="3 4">
    <name type="scientific">Salipiger marinus</name>
    <dbReference type="NCBI Taxonomy" id="555512"/>
    <lineage>
        <taxon>Bacteria</taxon>
        <taxon>Pseudomonadati</taxon>
        <taxon>Pseudomonadota</taxon>
        <taxon>Alphaproteobacteria</taxon>
        <taxon>Rhodobacterales</taxon>
        <taxon>Roseobacteraceae</taxon>
        <taxon>Salipiger</taxon>
    </lineage>
</organism>
<evidence type="ECO:0000313" key="3">
    <source>
        <dbReference type="EMBL" id="SDI62886.1"/>
    </source>
</evidence>